<accession>A0AAD5QJB2</accession>
<name>A0AAD5QJB2_PARTN</name>
<keyword evidence="1" id="KW-0812">Transmembrane</keyword>
<keyword evidence="1" id="KW-1133">Transmembrane helix</keyword>
<feature type="transmembrane region" description="Helical" evidence="1">
    <location>
        <begin position="67"/>
        <end position="90"/>
    </location>
</feature>
<feature type="transmembrane region" description="Helical" evidence="1">
    <location>
        <begin position="24"/>
        <end position="47"/>
    </location>
</feature>
<dbReference type="EMBL" id="JAHQIW010000602">
    <property type="protein sequence ID" value="KAJ1349031.1"/>
    <property type="molecule type" value="Genomic_DNA"/>
</dbReference>
<proteinExistence type="predicted"/>
<evidence type="ECO:0000313" key="3">
    <source>
        <dbReference type="Proteomes" id="UP001196413"/>
    </source>
</evidence>
<gene>
    <name evidence="2" type="ORF">KIN20_004473</name>
</gene>
<dbReference type="AlphaFoldDB" id="A0AAD5QJB2"/>
<dbReference type="Proteomes" id="UP001196413">
    <property type="component" value="Unassembled WGS sequence"/>
</dbReference>
<comment type="caution">
    <text evidence="2">The sequence shown here is derived from an EMBL/GenBank/DDBJ whole genome shotgun (WGS) entry which is preliminary data.</text>
</comment>
<sequence length="247" mass="27887">MKNSSETRPLRDKEHRVKMTKSPFFVWIVGLATFVALVACLAFSIFFQRGLSGFSKQVNAFVSIGDFSSIFLQSIVYIVSGLIIAYLLFVYLASVQAFGGSFSCCGSPCTLFLSSFISQGFLILWALMLCFVSSVSLVYFIFIGGIYSFCALVNQQCFDFRVLIPAVVKAFSNKKVDMTFCAEKKELLCSQENNQIWNLLAAFLCCFLTFGATLFVQNCVVHRLGERQADKRKRTKERFEMKTLEEQ</sequence>
<feature type="transmembrane region" description="Helical" evidence="1">
    <location>
        <begin position="123"/>
        <end position="153"/>
    </location>
</feature>
<organism evidence="2 3">
    <name type="scientific">Parelaphostrongylus tenuis</name>
    <name type="common">Meningeal worm</name>
    <dbReference type="NCBI Taxonomy" id="148309"/>
    <lineage>
        <taxon>Eukaryota</taxon>
        <taxon>Metazoa</taxon>
        <taxon>Ecdysozoa</taxon>
        <taxon>Nematoda</taxon>
        <taxon>Chromadorea</taxon>
        <taxon>Rhabditida</taxon>
        <taxon>Rhabditina</taxon>
        <taxon>Rhabditomorpha</taxon>
        <taxon>Strongyloidea</taxon>
        <taxon>Metastrongylidae</taxon>
        <taxon>Parelaphostrongylus</taxon>
    </lineage>
</organism>
<keyword evidence="3" id="KW-1185">Reference proteome</keyword>
<evidence type="ECO:0000313" key="2">
    <source>
        <dbReference type="EMBL" id="KAJ1349031.1"/>
    </source>
</evidence>
<keyword evidence="1" id="KW-0472">Membrane</keyword>
<feature type="transmembrane region" description="Helical" evidence="1">
    <location>
        <begin position="196"/>
        <end position="216"/>
    </location>
</feature>
<evidence type="ECO:0000256" key="1">
    <source>
        <dbReference type="SAM" id="Phobius"/>
    </source>
</evidence>
<protein>
    <submittedName>
        <fullName evidence="2">Uncharacterized protein</fullName>
    </submittedName>
</protein>
<reference evidence="2" key="1">
    <citation type="submission" date="2021-06" db="EMBL/GenBank/DDBJ databases">
        <title>Parelaphostrongylus tenuis whole genome reference sequence.</title>
        <authorList>
            <person name="Garwood T.J."/>
            <person name="Larsen P.A."/>
            <person name="Fountain-Jones N.M."/>
            <person name="Garbe J.R."/>
            <person name="Macchietto M.G."/>
            <person name="Kania S.A."/>
            <person name="Gerhold R.W."/>
            <person name="Richards J.E."/>
            <person name="Wolf T.M."/>
        </authorList>
    </citation>
    <scope>NUCLEOTIDE SEQUENCE</scope>
    <source>
        <strain evidence="2">MNPRO001-30</strain>
        <tissue evidence="2">Meninges</tissue>
    </source>
</reference>